<protein>
    <recommendedName>
        <fullName evidence="2">1,4-dihydroxy-2-naphthoyl-CoA hydrolase</fullName>
        <shortName evidence="2">DHNA-CoA hydrolase</shortName>
        <ecNumber evidence="2">3.1.2.28</ecNumber>
    </recommendedName>
    <alternativeName>
        <fullName evidence="2">DHNA-CoA thioesterase</fullName>
    </alternativeName>
</protein>
<comment type="similarity">
    <text evidence="2">Belongs to the 4-hydroxybenzoyl-CoA thioesterase family. DHNA-CoA hydrolase subfamily.</text>
</comment>
<dbReference type="CDD" id="cd00586">
    <property type="entry name" value="4HBT"/>
    <property type="match status" value="1"/>
</dbReference>
<dbReference type="AlphaFoldDB" id="A0AAT9JXN7"/>
<gene>
    <name evidence="3" type="ORF">EKO22_00250</name>
</gene>
<feature type="active site" evidence="2">
    <location>
        <position position="16"/>
    </location>
</feature>
<dbReference type="EMBL" id="CP034671">
    <property type="protein sequence ID" value="QFZ93225.2"/>
    <property type="molecule type" value="Genomic_DNA"/>
</dbReference>
<reference evidence="3" key="1">
    <citation type="submission" date="2024-01" db="EMBL/GenBank/DDBJ databases">
        <title>Synechococcus elongatus PCC 11802, a close yet different native of Synechococcus elongatus PCC 11801.</title>
        <authorList>
            <person name="Jaiswal D."/>
            <person name="Sengupta A."/>
            <person name="Sengupta S."/>
            <person name="Pakrasi H.B."/>
            <person name="Wangikar P."/>
        </authorList>
    </citation>
    <scope>NUCLEOTIDE SEQUENCE</scope>
    <source>
        <strain evidence="3">PCC 11802</strain>
    </source>
</reference>
<dbReference type="GO" id="GO:0042372">
    <property type="term" value="P:phylloquinone biosynthetic process"/>
    <property type="evidence" value="ECO:0007669"/>
    <property type="project" value="UniProtKB-UniRule"/>
</dbReference>
<sequence>MADCQFQRVVRFADTDAAGVVYFAQLLSICHEAYEDAIADLGFDVRSFFSDRGTLILPIVHAEIDYRRPVHCGDRLTIDLQATALSSDRFQIDYQITCGEQAVAQAQTVHRCLTSQTRERSPLPDRLQTWLQS</sequence>
<evidence type="ECO:0000256" key="2">
    <source>
        <dbReference type="HAMAP-Rule" id="MF_02101"/>
    </source>
</evidence>
<organism evidence="3">
    <name type="scientific">Synechococcus elongatus PCC 11802</name>
    <dbReference type="NCBI Taxonomy" id="2283154"/>
    <lineage>
        <taxon>Bacteria</taxon>
        <taxon>Bacillati</taxon>
        <taxon>Cyanobacteriota</taxon>
        <taxon>Cyanophyceae</taxon>
        <taxon>Synechococcales</taxon>
        <taxon>Synechococcaceae</taxon>
        <taxon>Synechococcus</taxon>
    </lineage>
</organism>
<dbReference type="InterPro" id="IPR050563">
    <property type="entry name" value="4-hydroxybenzoyl-CoA_TE"/>
</dbReference>
<comment type="pathway">
    <text evidence="2">Cofactor biosynthesis; phylloquinone biosynthesis.</text>
</comment>
<dbReference type="HAMAP" id="MF_02101">
    <property type="entry name" value="DHNA_CoA_hydrolase"/>
    <property type="match status" value="1"/>
</dbReference>
<dbReference type="GO" id="GO:0061522">
    <property type="term" value="F:1,4-dihydroxy-2-naphthoyl-CoA thioesterase activity"/>
    <property type="evidence" value="ECO:0007669"/>
    <property type="project" value="UniProtKB-EC"/>
</dbReference>
<comment type="function">
    <text evidence="2">Catalyzes the hydrolysis of 1,4-dihydroxy-2-naphthoyl-CoA (DHNA-CoA) to 1,4-dihydroxy-2-naphthoate (DHNA), a reaction involved in phylloquinone (vitamin K1) biosynthesis.</text>
</comment>
<dbReference type="PANTHER" id="PTHR31793">
    <property type="entry name" value="4-HYDROXYBENZOYL-COA THIOESTERASE FAMILY MEMBER"/>
    <property type="match status" value="1"/>
</dbReference>
<dbReference type="Pfam" id="PF13279">
    <property type="entry name" value="4HBT_2"/>
    <property type="match status" value="1"/>
</dbReference>
<evidence type="ECO:0000313" key="3">
    <source>
        <dbReference type="EMBL" id="QFZ93225.2"/>
    </source>
</evidence>
<dbReference type="Gene3D" id="3.10.129.10">
    <property type="entry name" value="Hotdog Thioesterase"/>
    <property type="match status" value="1"/>
</dbReference>
<keyword evidence="1 2" id="KW-0378">Hydrolase</keyword>
<dbReference type="PANTHER" id="PTHR31793:SF37">
    <property type="entry name" value="ACYL-COA THIOESTER HYDROLASE YBGC"/>
    <property type="match status" value="1"/>
</dbReference>
<comment type="pathway">
    <text evidence="2">Quinol/quinone metabolism; 1,4-dihydroxy-2-naphthoate biosynthesis; 1,4-dihydroxy-2-naphthoate from chorismate: step 7/7.</text>
</comment>
<dbReference type="InterPro" id="IPR006684">
    <property type="entry name" value="YbgC/YbaW"/>
</dbReference>
<dbReference type="SUPFAM" id="SSF54637">
    <property type="entry name" value="Thioesterase/thiol ester dehydrase-isomerase"/>
    <property type="match status" value="1"/>
</dbReference>
<dbReference type="InterPro" id="IPR022829">
    <property type="entry name" value="DHNA_CoA_hydrolase"/>
</dbReference>
<dbReference type="RefSeq" id="WP_208677337.1">
    <property type="nucleotide sequence ID" value="NZ_CP034671.2"/>
</dbReference>
<name>A0AAT9JXN7_SYNEL</name>
<proteinExistence type="inferred from homology"/>
<dbReference type="PIRSF" id="PIRSF003230">
    <property type="entry name" value="YbgC"/>
    <property type="match status" value="1"/>
</dbReference>
<dbReference type="GO" id="GO:0047617">
    <property type="term" value="F:fatty acyl-CoA hydrolase activity"/>
    <property type="evidence" value="ECO:0007669"/>
    <property type="project" value="TreeGrafter"/>
</dbReference>
<comment type="catalytic activity">
    <reaction evidence="2">
        <text>1,4-dihydroxy-2-naphthoyl-CoA + H2O = 1,4-dihydroxy-2-naphthoate + CoA + H(+)</text>
        <dbReference type="Rhea" id="RHEA:26309"/>
        <dbReference type="ChEBI" id="CHEBI:11173"/>
        <dbReference type="ChEBI" id="CHEBI:15377"/>
        <dbReference type="ChEBI" id="CHEBI:15378"/>
        <dbReference type="ChEBI" id="CHEBI:57287"/>
        <dbReference type="ChEBI" id="CHEBI:58897"/>
        <dbReference type="EC" id="3.1.2.28"/>
    </reaction>
</comment>
<accession>A0AAT9JXN7</accession>
<dbReference type="EC" id="3.1.2.28" evidence="2"/>
<dbReference type="InterPro" id="IPR029069">
    <property type="entry name" value="HotDog_dom_sf"/>
</dbReference>
<evidence type="ECO:0000256" key="1">
    <source>
        <dbReference type="ARBA" id="ARBA00022801"/>
    </source>
</evidence>